<reference evidence="3" key="1">
    <citation type="submission" date="2022-11" db="UniProtKB">
        <authorList>
            <consortium name="WormBaseParasite"/>
        </authorList>
    </citation>
    <scope>IDENTIFICATION</scope>
</reference>
<name>A0A914WVC5_9BILA</name>
<evidence type="ECO:0000313" key="3">
    <source>
        <dbReference type="WBParaSite" id="PSAMB.scaffold5532size11473.g26847.t1"/>
    </source>
</evidence>
<dbReference type="WBParaSite" id="PSAMB.scaffold5532size11473.g26847.t1">
    <property type="protein sequence ID" value="PSAMB.scaffold5532size11473.g26847.t1"/>
    <property type="gene ID" value="PSAMB.scaffold5532size11473.g26847"/>
</dbReference>
<keyword evidence="2" id="KW-1185">Reference proteome</keyword>
<evidence type="ECO:0000313" key="2">
    <source>
        <dbReference type="Proteomes" id="UP000887566"/>
    </source>
</evidence>
<evidence type="ECO:0000256" key="1">
    <source>
        <dbReference type="SAM" id="MobiDB-lite"/>
    </source>
</evidence>
<feature type="region of interest" description="Disordered" evidence="1">
    <location>
        <begin position="1"/>
        <end position="63"/>
    </location>
</feature>
<dbReference type="AlphaFoldDB" id="A0A914WVC5"/>
<dbReference type="Proteomes" id="UP000887566">
    <property type="component" value="Unplaced"/>
</dbReference>
<accession>A0A914WVC5</accession>
<organism evidence="2 3">
    <name type="scientific">Plectus sambesii</name>
    <dbReference type="NCBI Taxonomy" id="2011161"/>
    <lineage>
        <taxon>Eukaryota</taxon>
        <taxon>Metazoa</taxon>
        <taxon>Ecdysozoa</taxon>
        <taxon>Nematoda</taxon>
        <taxon>Chromadorea</taxon>
        <taxon>Plectida</taxon>
        <taxon>Plectina</taxon>
        <taxon>Plectoidea</taxon>
        <taxon>Plectidae</taxon>
        <taxon>Plectus</taxon>
    </lineage>
</organism>
<sequence length="133" mass="15203">MAPQRAQQLRDKKRSNESTPDYFPSKHRADRQDYIRVRRKSKASRSRSCSLASGNTLGPGWEQNLSGNDDETAIIKPSSPDPIQCPKCLNYSLVTKPITSAELAMSFACFPLAIYYKYYAKRKYCKICHSKFK</sequence>
<protein>
    <submittedName>
        <fullName evidence="3">LITAF domain-containing protein</fullName>
    </submittedName>
</protein>
<proteinExistence type="predicted"/>